<dbReference type="InterPro" id="IPR011764">
    <property type="entry name" value="Biotin_carboxylation_dom"/>
</dbReference>
<dbReference type="PANTHER" id="PTHR18866">
    <property type="entry name" value="CARBOXYLASE:PYRUVATE/ACETYL-COA/PROPIONYL-COA CARBOXYLASE"/>
    <property type="match status" value="1"/>
</dbReference>
<dbReference type="InterPro" id="IPR005481">
    <property type="entry name" value="BC-like_N"/>
</dbReference>
<evidence type="ECO:0000313" key="11">
    <source>
        <dbReference type="Proteomes" id="UP001368500"/>
    </source>
</evidence>
<sequence length="737" mass="77168">MFERILIANRGEIACRVIATARRLGIATVAVHSDVDAGARHVRLADAAQAIGPAPARQSYLAIDRLIAAARASGAQAVHPGYGFLSENADFAEACEAAGLVFIGPPAAAIRAMGSKSAAKALMAAAGVPLIPGYHGEDQQVERLAEEARRIGWPVLIKASAGGGGKGMRRVDAPEDFAAALASCQREAAQSFGDARVLVERCVARPRHVEIQVFADRHGHVVHLGERDCSVQRRHQKVLEESPAPGMTPERRAAMGRAAVEAARAVGYVGAGTVEFILDAAGDFHFMEMNTRLQVEHPVTEMVTGLDLVEWQLRVAAGQPLPLTQDQIRLHGHAIEARICAEDPDRGFLPCTGRIRHLALPATGPHVRVDHGLGLGDEIGAHYDPMLAKLIVWDEDRPRALARLRRALADWQLLGVGHNVAFLQRLVATRAFTEADLDTALIPREQAALQPPCDPPPMAVWALAAVAVQAGRAGAAAAGRGAGQGLAGPALGAAAASAAVAATSAWQRDDGWRLNAPACVRVRLRWSPPQGTAQAAAADGPDGPVQGHAAEPVDRTAVLGFADDGRVCSLRIEDPAAAAGSQPQPQPQSVEVRIGRSAAAPALPSGPGAALPLDLHLRLGDQGLQARVVLLDEACHVDAEGRSWRLERMTDDPATTARTDDPGSLRAPMPGRIVAQLVAPGTAVRRGQALVVLEAMKMEHSVTAPADGVLRGYAQAVGDPVAEGAVLVDVEVGGTPG</sequence>
<dbReference type="PROSITE" id="PS50968">
    <property type="entry name" value="BIOTINYL_LIPOYL"/>
    <property type="match status" value="1"/>
</dbReference>
<feature type="domain" description="Biotin carboxylation" evidence="9">
    <location>
        <begin position="1"/>
        <end position="447"/>
    </location>
</feature>
<dbReference type="Pfam" id="PF02786">
    <property type="entry name" value="CPSase_L_D2"/>
    <property type="match status" value="1"/>
</dbReference>
<dbReference type="RefSeq" id="WP_341373590.1">
    <property type="nucleotide sequence ID" value="NZ_JBBUTF010000006.1"/>
</dbReference>
<dbReference type="EMBL" id="JBBUTF010000006">
    <property type="protein sequence ID" value="MEK8025803.1"/>
    <property type="molecule type" value="Genomic_DNA"/>
</dbReference>
<dbReference type="Gene3D" id="2.40.50.100">
    <property type="match status" value="1"/>
</dbReference>
<organism evidence="10 11">
    <name type="scientific">Pseudaquabacterium rugosum</name>
    <dbReference type="NCBI Taxonomy" id="2984194"/>
    <lineage>
        <taxon>Bacteria</taxon>
        <taxon>Pseudomonadati</taxon>
        <taxon>Pseudomonadota</taxon>
        <taxon>Betaproteobacteria</taxon>
        <taxon>Burkholderiales</taxon>
        <taxon>Sphaerotilaceae</taxon>
        <taxon>Pseudaquabacterium</taxon>
    </lineage>
</organism>
<dbReference type="SUPFAM" id="SSF52440">
    <property type="entry name" value="PreATP-grasp domain"/>
    <property type="match status" value="1"/>
</dbReference>
<dbReference type="InterPro" id="IPR050856">
    <property type="entry name" value="Biotin_carboxylase_complex"/>
</dbReference>
<dbReference type="SUPFAM" id="SSF51246">
    <property type="entry name" value="Rudiment single hybrid motif"/>
    <property type="match status" value="1"/>
</dbReference>
<dbReference type="SMART" id="SM00878">
    <property type="entry name" value="Biotin_carb_C"/>
    <property type="match status" value="1"/>
</dbReference>
<dbReference type="InterPro" id="IPR005479">
    <property type="entry name" value="CPAse_ATP-bd"/>
</dbReference>
<dbReference type="Pfam" id="PF00364">
    <property type="entry name" value="Biotin_lipoyl"/>
    <property type="match status" value="1"/>
</dbReference>
<comment type="cofactor">
    <cofactor evidence="1">
        <name>biotin</name>
        <dbReference type="ChEBI" id="CHEBI:57586"/>
    </cofactor>
</comment>
<evidence type="ECO:0000259" key="7">
    <source>
        <dbReference type="PROSITE" id="PS50968"/>
    </source>
</evidence>
<dbReference type="CDD" id="cd06850">
    <property type="entry name" value="biotinyl_domain"/>
    <property type="match status" value="1"/>
</dbReference>
<evidence type="ECO:0000259" key="9">
    <source>
        <dbReference type="PROSITE" id="PS50979"/>
    </source>
</evidence>
<gene>
    <name evidence="10" type="ORF">AACH11_07510</name>
</gene>
<dbReference type="SUPFAM" id="SSF56059">
    <property type="entry name" value="Glutathione synthetase ATP-binding domain-like"/>
    <property type="match status" value="1"/>
</dbReference>
<dbReference type="InterPro" id="IPR011053">
    <property type="entry name" value="Single_hybrid_motif"/>
</dbReference>
<evidence type="ECO:0000256" key="1">
    <source>
        <dbReference type="ARBA" id="ARBA00001953"/>
    </source>
</evidence>
<dbReference type="NCBIfam" id="NF006367">
    <property type="entry name" value="PRK08591.1"/>
    <property type="match status" value="1"/>
</dbReference>
<dbReference type="InterPro" id="IPR005482">
    <property type="entry name" value="Biotin_COase_C"/>
</dbReference>
<evidence type="ECO:0000256" key="5">
    <source>
        <dbReference type="ARBA" id="ARBA00023267"/>
    </source>
</evidence>
<reference evidence="10 11" key="1">
    <citation type="submission" date="2024-04" db="EMBL/GenBank/DDBJ databases">
        <title>Novel species of the genus Ideonella isolated from streams.</title>
        <authorList>
            <person name="Lu H."/>
        </authorList>
    </citation>
    <scope>NUCLEOTIDE SEQUENCE [LARGE SCALE GENOMIC DNA]</scope>
    <source>
        <strain evidence="10 11">BYS139W</strain>
    </source>
</reference>
<evidence type="ECO:0000256" key="4">
    <source>
        <dbReference type="ARBA" id="ARBA00022840"/>
    </source>
</evidence>
<evidence type="ECO:0000259" key="8">
    <source>
        <dbReference type="PROSITE" id="PS50975"/>
    </source>
</evidence>
<keyword evidence="5" id="KW-0092">Biotin</keyword>
<name>A0ABU9B890_9BURK</name>
<protein>
    <submittedName>
        <fullName evidence="10">Acetyl-CoA carboxylase biotin carboxylase subunit</fullName>
        <ecNumber evidence="10">6.4.1.2</ecNumber>
    </submittedName>
</protein>
<evidence type="ECO:0000256" key="2">
    <source>
        <dbReference type="ARBA" id="ARBA00022598"/>
    </source>
</evidence>
<keyword evidence="4 6" id="KW-0067">ATP-binding</keyword>
<dbReference type="Proteomes" id="UP001368500">
    <property type="component" value="Unassembled WGS sequence"/>
</dbReference>
<dbReference type="Gene3D" id="3.30.700.40">
    <property type="match status" value="1"/>
</dbReference>
<evidence type="ECO:0000256" key="6">
    <source>
        <dbReference type="PROSITE-ProRule" id="PRU00409"/>
    </source>
</evidence>
<dbReference type="Pfam" id="PF02785">
    <property type="entry name" value="Biotin_carb_C"/>
    <property type="match status" value="1"/>
</dbReference>
<dbReference type="InterPro" id="IPR011054">
    <property type="entry name" value="Rudment_hybrid_motif"/>
</dbReference>
<dbReference type="GO" id="GO:0003989">
    <property type="term" value="F:acetyl-CoA carboxylase activity"/>
    <property type="evidence" value="ECO:0007669"/>
    <property type="project" value="UniProtKB-EC"/>
</dbReference>
<dbReference type="InterPro" id="IPR016185">
    <property type="entry name" value="PreATP-grasp_dom_sf"/>
</dbReference>
<dbReference type="PROSITE" id="PS50979">
    <property type="entry name" value="BC"/>
    <property type="match status" value="1"/>
</dbReference>
<dbReference type="PROSITE" id="PS00188">
    <property type="entry name" value="BIOTIN"/>
    <property type="match status" value="1"/>
</dbReference>
<keyword evidence="11" id="KW-1185">Reference proteome</keyword>
<keyword evidence="2 10" id="KW-0436">Ligase</keyword>
<dbReference type="Gene3D" id="3.30.470.20">
    <property type="entry name" value="ATP-grasp fold, B domain"/>
    <property type="match status" value="1"/>
</dbReference>
<feature type="domain" description="ATP-grasp" evidence="8">
    <location>
        <begin position="120"/>
        <end position="317"/>
    </location>
</feature>
<dbReference type="Pfam" id="PF00289">
    <property type="entry name" value="Biotin_carb_N"/>
    <property type="match status" value="1"/>
</dbReference>
<dbReference type="PROSITE" id="PS50975">
    <property type="entry name" value="ATP_GRASP"/>
    <property type="match status" value="1"/>
</dbReference>
<dbReference type="SUPFAM" id="SSF51230">
    <property type="entry name" value="Single hybrid motif"/>
    <property type="match status" value="1"/>
</dbReference>
<dbReference type="InterPro" id="IPR000089">
    <property type="entry name" value="Biotin_lipoyl"/>
</dbReference>
<evidence type="ECO:0000313" key="10">
    <source>
        <dbReference type="EMBL" id="MEK8025803.1"/>
    </source>
</evidence>
<dbReference type="PANTHER" id="PTHR18866:SF33">
    <property type="entry name" value="METHYLCROTONOYL-COA CARBOXYLASE SUBUNIT ALPHA, MITOCHONDRIAL-RELATED"/>
    <property type="match status" value="1"/>
</dbReference>
<evidence type="ECO:0000256" key="3">
    <source>
        <dbReference type="ARBA" id="ARBA00022741"/>
    </source>
</evidence>
<feature type="domain" description="Lipoyl-binding" evidence="7">
    <location>
        <begin position="656"/>
        <end position="731"/>
    </location>
</feature>
<dbReference type="InterPro" id="IPR001882">
    <property type="entry name" value="Biotin_BS"/>
</dbReference>
<proteinExistence type="predicted"/>
<dbReference type="InterPro" id="IPR011761">
    <property type="entry name" value="ATP-grasp"/>
</dbReference>
<dbReference type="PROSITE" id="PS00867">
    <property type="entry name" value="CPSASE_2"/>
    <property type="match status" value="1"/>
</dbReference>
<dbReference type="EC" id="6.4.1.2" evidence="10"/>
<accession>A0ABU9B890</accession>
<keyword evidence="3 6" id="KW-0547">Nucleotide-binding</keyword>
<comment type="caution">
    <text evidence="10">The sequence shown here is derived from an EMBL/GenBank/DDBJ whole genome shotgun (WGS) entry which is preliminary data.</text>
</comment>